<evidence type="ECO:0000256" key="1">
    <source>
        <dbReference type="ARBA" id="ARBA00004651"/>
    </source>
</evidence>
<name>A0ABN4CJX5_9GAMM</name>
<dbReference type="InterPro" id="IPR018076">
    <property type="entry name" value="T2SS_GspF_dom"/>
</dbReference>
<evidence type="ECO:0000256" key="2">
    <source>
        <dbReference type="ARBA" id="ARBA00005745"/>
    </source>
</evidence>
<evidence type="ECO:0000256" key="4">
    <source>
        <dbReference type="ARBA" id="ARBA00022692"/>
    </source>
</evidence>
<keyword evidence="5 7" id="KW-1133">Transmembrane helix</keyword>
<dbReference type="Proteomes" id="UP000019439">
    <property type="component" value="Chromosome"/>
</dbReference>
<keyword evidence="6 7" id="KW-0472">Membrane</keyword>
<dbReference type="EMBL" id="CP007230">
    <property type="protein sequence ID" value="AHK18398.1"/>
    <property type="molecule type" value="Genomic_DNA"/>
</dbReference>
<evidence type="ECO:0000259" key="8">
    <source>
        <dbReference type="Pfam" id="PF00482"/>
    </source>
</evidence>
<dbReference type="PANTHER" id="PTHR30012:SF0">
    <property type="entry name" value="TYPE II SECRETION SYSTEM PROTEIN F-RELATED"/>
    <property type="match status" value="1"/>
</dbReference>
<evidence type="ECO:0000256" key="7">
    <source>
        <dbReference type="SAM" id="Phobius"/>
    </source>
</evidence>
<feature type="transmembrane region" description="Helical" evidence="7">
    <location>
        <begin position="140"/>
        <end position="163"/>
    </location>
</feature>
<evidence type="ECO:0000313" key="10">
    <source>
        <dbReference type="Proteomes" id="UP000019439"/>
    </source>
</evidence>
<dbReference type="PANTHER" id="PTHR30012">
    <property type="entry name" value="GENERAL SECRETION PATHWAY PROTEIN"/>
    <property type="match status" value="1"/>
</dbReference>
<dbReference type="Pfam" id="PF00482">
    <property type="entry name" value="T2SSF"/>
    <property type="match status" value="2"/>
</dbReference>
<protein>
    <submittedName>
        <fullName evidence="9">Pilus assembly protein PilR</fullName>
    </submittedName>
</protein>
<reference evidence="9 10" key="1">
    <citation type="journal article" date="2014" name="Genome Announc.">
        <title>Genome Sequence of Yersinia similis Y228T, a Member of the Yersinia pseudotuberculosis Complex.</title>
        <authorList>
            <person name="Sprague L.D."/>
            <person name="Neubauer H."/>
        </authorList>
    </citation>
    <scope>NUCLEOTIDE SEQUENCE [LARGE SCALE GENOMIC DNA]</scope>
    <source>
        <strain evidence="9 10">228</strain>
    </source>
</reference>
<proteinExistence type="inferred from homology"/>
<keyword evidence="10" id="KW-1185">Reference proteome</keyword>
<evidence type="ECO:0000256" key="3">
    <source>
        <dbReference type="ARBA" id="ARBA00022475"/>
    </source>
</evidence>
<dbReference type="InterPro" id="IPR042094">
    <property type="entry name" value="T2SS_GspF_sf"/>
</dbReference>
<dbReference type="Gene3D" id="1.20.81.30">
    <property type="entry name" value="Type II secretion system (T2SS), domain F"/>
    <property type="match status" value="2"/>
</dbReference>
<sequence length="370" mass="41513">MMSEMIFRPARNMSLAKRLRYELVRHTFSAHYRLEFYDALHFLLGNGHPLGAALRMIAEVHTDFGKLWHPYGDLVDDCLESLSDNGTGRMLEDVLAAWGPLEEAALISAGMRSGKLPEALRQAGKLVEARRRILTLVGKMSLYPLLLLSLGSGMLGINGMYLIPTLRKLSDPENWRGALGFMHAVANVTDKQSTVVVGVIAILVGLVLWSIPRWRGRLRRFADNIMPWSVYKDIQGAVFLMNMAALLRANVQTLEALQILLPFSSPWLQERLDAIIACIEQGDHLGKALRNSGYAFPSKEAANYLSLLTEGDGAPDIIARYGDRWLEQTLERVNKRVIGVMFFSLLLIFSFFLLILSMVMQIQDMTSDSM</sequence>
<organism evidence="9 10">
    <name type="scientific">Yersinia similis</name>
    <dbReference type="NCBI Taxonomy" id="367190"/>
    <lineage>
        <taxon>Bacteria</taxon>
        <taxon>Pseudomonadati</taxon>
        <taxon>Pseudomonadota</taxon>
        <taxon>Gammaproteobacteria</taxon>
        <taxon>Enterobacterales</taxon>
        <taxon>Yersiniaceae</taxon>
        <taxon>Yersinia</taxon>
    </lineage>
</organism>
<feature type="transmembrane region" description="Helical" evidence="7">
    <location>
        <begin position="337"/>
        <end position="360"/>
    </location>
</feature>
<keyword evidence="4 7" id="KW-0812">Transmembrane</keyword>
<accession>A0ABN4CJX5</accession>
<comment type="subcellular location">
    <subcellularLocation>
        <location evidence="1">Cell membrane</location>
        <topology evidence="1">Multi-pass membrane protein</topology>
    </subcellularLocation>
</comment>
<gene>
    <name evidence="9" type="ORF">BF17_02735</name>
</gene>
<comment type="similarity">
    <text evidence="2">Belongs to the GSP F family.</text>
</comment>
<evidence type="ECO:0000313" key="9">
    <source>
        <dbReference type="EMBL" id="AHK18398.1"/>
    </source>
</evidence>
<evidence type="ECO:0000256" key="5">
    <source>
        <dbReference type="ARBA" id="ARBA00022989"/>
    </source>
</evidence>
<keyword evidence="3" id="KW-1003">Cell membrane</keyword>
<evidence type="ECO:0000256" key="6">
    <source>
        <dbReference type="ARBA" id="ARBA00023136"/>
    </source>
</evidence>
<dbReference type="InterPro" id="IPR003004">
    <property type="entry name" value="GspF/PilC"/>
</dbReference>
<feature type="transmembrane region" description="Helical" evidence="7">
    <location>
        <begin position="192"/>
        <end position="211"/>
    </location>
</feature>
<feature type="domain" description="Type II secretion system protein GspF" evidence="8">
    <location>
        <begin position="239"/>
        <end position="359"/>
    </location>
</feature>
<feature type="domain" description="Type II secretion system protein GspF" evidence="8">
    <location>
        <begin position="36"/>
        <end position="161"/>
    </location>
</feature>